<dbReference type="Gene3D" id="1.20.140.160">
    <property type="match status" value="1"/>
</dbReference>
<dbReference type="Pfam" id="PF04545">
    <property type="entry name" value="Sigma70_r4"/>
    <property type="match status" value="1"/>
</dbReference>
<keyword evidence="2" id="KW-0805">Transcription regulation</keyword>
<evidence type="ECO:0000259" key="6">
    <source>
        <dbReference type="Pfam" id="PF04542"/>
    </source>
</evidence>
<feature type="domain" description="RNA polymerase sigma-70 region 2" evidence="6">
    <location>
        <begin position="41"/>
        <end position="92"/>
    </location>
</feature>
<keyword evidence="3" id="KW-0731">Sigma factor</keyword>
<accession>A0ABS1D932</accession>
<evidence type="ECO:0000256" key="1">
    <source>
        <dbReference type="ARBA" id="ARBA00007788"/>
    </source>
</evidence>
<comment type="similarity">
    <text evidence="1">Belongs to the sigma-70 factor family.</text>
</comment>
<evidence type="ECO:0000313" key="8">
    <source>
        <dbReference type="EMBL" id="MBK1666912.1"/>
    </source>
</evidence>
<dbReference type="InterPro" id="IPR007630">
    <property type="entry name" value="RNA_pol_sigma70_r4"/>
</dbReference>
<dbReference type="EMBL" id="NRRL01000003">
    <property type="protein sequence ID" value="MBK1666912.1"/>
    <property type="molecule type" value="Genomic_DNA"/>
</dbReference>
<dbReference type="InterPro" id="IPR014284">
    <property type="entry name" value="RNA_pol_sigma-70_dom"/>
</dbReference>
<dbReference type="PANTHER" id="PTHR30376">
    <property type="entry name" value="SIGMA FACTOR RPOH HEAT SHOCK RELATED"/>
    <property type="match status" value="1"/>
</dbReference>
<dbReference type="InterPro" id="IPR013324">
    <property type="entry name" value="RNA_pol_sigma_r3/r4-like"/>
</dbReference>
<feature type="domain" description="RNA polymerase sigma-70 region 4" evidence="7">
    <location>
        <begin position="222"/>
        <end position="268"/>
    </location>
</feature>
<gene>
    <name evidence="8" type="ORF">CKO28_02500</name>
</gene>
<name>A0ABS1D932_9PROT</name>
<evidence type="ECO:0000256" key="2">
    <source>
        <dbReference type="ARBA" id="ARBA00023015"/>
    </source>
</evidence>
<dbReference type="PRINTS" id="PR00046">
    <property type="entry name" value="SIGMA70FCT"/>
</dbReference>
<proteinExistence type="inferred from homology"/>
<keyword evidence="4" id="KW-0238">DNA-binding</keyword>
<dbReference type="InterPro" id="IPR007627">
    <property type="entry name" value="RNA_pol_sigma70_r2"/>
</dbReference>
<evidence type="ECO:0000259" key="7">
    <source>
        <dbReference type="Pfam" id="PF04545"/>
    </source>
</evidence>
<dbReference type="InterPro" id="IPR013325">
    <property type="entry name" value="RNA_pol_sigma_r2"/>
</dbReference>
<dbReference type="RefSeq" id="WP_200338970.1">
    <property type="nucleotide sequence ID" value="NZ_NRRL01000003.1"/>
</dbReference>
<evidence type="ECO:0000256" key="5">
    <source>
        <dbReference type="ARBA" id="ARBA00023163"/>
    </source>
</evidence>
<dbReference type="Pfam" id="PF04542">
    <property type="entry name" value="Sigma70_r2"/>
    <property type="match status" value="1"/>
</dbReference>
<dbReference type="NCBIfam" id="TIGR02937">
    <property type="entry name" value="sigma70-ECF"/>
    <property type="match status" value="1"/>
</dbReference>
<dbReference type="SUPFAM" id="SSF88946">
    <property type="entry name" value="Sigma2 domain of RNA polymerase sigma factors"/>
    <property type="match status" value="1"/>
</dbReference>
<comment type="caution">
    <text evidence="8">The sequence shown here is derived from an EMBL/GenBank/DDBJ whole genome shotgun (WGS) entry which is preliminary data.</text>
</comment>
<dbReference type="InterPro" id="IPR000943">
    <property type="entry name" value="RNA_pol_sigma70"/>
</dbReference>
<dbReference type="PANTHER" id="PTHR30376:SF3">
    <property type="entry name" value="RNA POLYMERASE SIGMA FACTOR RPOH"/>
    <property type="match status" value="1"/>
</dbReference>
<organism evidence="8 9">
    <name type="scientific">Rhodovibrio sodomensis</name>
    <dbReference type="NCBI Taxonomy" id="1088"/>
    <lineage>
        <taxon>Bacteria</taxon>
        <taxon>Pseudomonadati</taxon>
        <taxon>Pseudomonadota</taxon>
        <taxon>Alphaproteobacteria</taxon>
        <taxon>Rhodospirillales</taxon>
        <taxon>Rhodovibrionaceae</taxon>
        <taxon>Rhodovibrio</taxon>
    </lineage>
</organism>
<keyword evidence="9" id="KW-1185">Reference proteome</keyword>
<evidence type="ECO:0000256" key="4">
    <source>
        <dbReference type="ARBA" id="ARBA00023125"/>
    </source>
</evidence>
<reference evidence="8 9" key="1">
    <citation type="journal article" date="2020" name="Microorganisms">
        <title>Osmotic Adaptation and Compatible Solute Biosynthesis of Phototrophic Bacteria as Revealed from Genome Analyses.</title>
        <authorList>
            <person name="Imhoff J.F."/>
            <person name="Rahn T."/>
            <person name="Kunzel S."/>
            <person name="Keller A."/>
            <person name="Neulinger S.C."/>
        </authorList>
    </citation>
    <scope>NUCLEOTIDE SEQUENCE [LARGE SCALE GENOMIC DNA]</scope>
    <source>
        <strain evidence="8 9">DSM 9895</strain>
    </source>
</reference>
<dbReference type="Proteomes" id="UP001296873">
    <property type="component" value="Unassembled WGS sequence"/>
</dbReference>
<dbReference type="InterPro" id="IPR050813">
    <property type="entry name" value="Sigma-70_Factor"/>
</dbReference>
<dbReference type="Gene3D" id="1.20.120.1810">
    <property type="match status" value="1"/>
</dbReference>
<dbReference type="SUPFAM" id="SSF88659">
    <property type="entry name" value="Sigma3 and sigma4 domains of RNA polymerase sigma factors"/>
    <property type="match status" value="1"/>
</dbReference>
<sequence>MAKSAPQETNGPTAFLSRDEEWALARAWLDDQDYEARAKIIAAYQPMAQSYAAKNARSGLSYEDLLQEANMGLLQALDRFNPDLKFGFSTFCRYHIISRLQIYSLEHSAPVRIFNTAPTKALMSRFNRRRREIEAETGAILDEEGRDQICQELGIDRGQLERFEMAVTSPVPLDAGAGINGDETTRPVELIDEGLSPEEGALERLGQARVREIIDRTILAMGEREQRILDARHRIDPQVTLEALSKEFRISRERVRQIELRALAQLRAELERHGIDGVAAIMAR</sequence>
<evidence type="ECO:0000313" key="9">
    <source>
        <dbReference type="Proteomes" id="UP001296873"/>
    </source>
</evidence>
<keyword evidence="5" id="KW-0804">Transcription</keyword>
<evidence type="ECO:0008006" key="10">
    <source>
        <dbReference type="Google" id="ProtNLM"/>
    </source>
</evidence>
<evidence type="ECO:0000256" key="3">
    <source>
        <dbReference type="ARBA" id="ARBA00023082"/>
    </source>
</evidence>
<protein>
    <recommendedName>
        <fullName evidence="10">RNA polymerase subunit sigma-70</fullName>
    </recommendedName>
</protein>